<name>A0A165RIE7_9APHY</name>
<gene>
    <name evidence="1" type="ORF">DAEQUDRAFT_724931</name>
</gene>
<dbReference type="STRING" id="1314783.A0A165RIE7"/>
<dbReference type="Proteomes" id="UP000076727">
    <property type="component" value="Unassembled WGS sequence"/>
</dbReference>
<protein>
    <submittedName>
        <fullName evidence="1">Uncharacterized protein</fullName>
    </submittedName>
</protein>
<reference evidence="1 2" key="1">
    <citation type="journal article" date="2016" name="Mol. Biol. Evol.">
        <title>Comparative Genomics of Early-Diverging Mushroom-Forming Fungi Provides Insights into the Origins of Lignocellulose Decay Capabilities.</title>
        <authorList>
            <person name="Nagy L.G."/>
            <person name="Riley R."/>
            <person name="Tritt A."/>
            <person name="Adam C."/>
            <person name="Daum C."/>
            <person name="Floudas D."/>
            <person name="Sun H."/>
            <person name="Yadav J.S."/>
            <person name="Pangilinan J."/>
            <person name="Larsson K.H."/>
            <person name="Matsuura K."/>
            <person name="Barry K."/>
            <person name="Labutti K."/>
            <person name="Kuo R."/>
            <person name="Ohm R.A."/>
            <person name="Bhattacharya S.S."/>
            <person name="Shirouzu T."/>
            <person name="Yoshinaga Y."/>
            <person name="Martin F.M."/>
            <person name="Grigoriev I.V."/>
            <person name="Hibbett D.S."/>
        </authorList>
    </citation>
    <scope>NUCLEOTIDE SEQUENCE [LARGE SCALE GENOMIC DNA]</scope>
    <source>
        <strain evidence="1 2">L-15889</strain>
    </source>
</reference>
<evidence type="ECO:0000313" key="2">
    <source>
        <dbReference type="Proteomes" id="UP000076727"/>
    </source>
</evidence>
<accession>A0A165RIE7</accession>
<sequence>MALDLLRTGAPPPHKYRHDLESFFYIYITFAAVYDPPKRYLGKIMQWQQESLIAIGHEKHDFLVNVQTFDQILNRKIVHDEFKPLLDQSSFLMALHDAFGTIETLAPQVSHSVYQRTMAIRRGWPTAKLDAKIMKMEKERDEHWMTYSKFIEILKEPEDME</sequence>
<keyword evidence="2" id="KW-1185">Reference proteome</keyword>
<dbReference type="AlphaFoldDB" id="A0A165RIE7"/>
<dbReference type="OrthoDB" id="2803519at2759"/>
<proteinExistence type="predicted"/>
<dbReference type="EMBL" id="KV429049">
    <property type="protein sequence ID" value="KZT70792.1"/>
    <property type="molecule type" value="Genomic_DNA"/>
</dbReference>
<organism evidence="1 2">
    <name type="scientific">Daedalea quercina L-15889</name>
    <dbReference type="NCBI Taxonomy" id="1314783"/>
    <lineage>
        <taxon>Eukaryota</taxon>
        <taxon>Fungi</taxon>
        <taxon>Dikarya</taxon>
        <taxon>Basidiomycota</taxon>
        <taxon>Agaricomycotina</taxon>
        <taxon>Agaricomycetes</taxon>
        <taxon>Polyporales</taxon>
        <taxon>Fomitopsis</taxon>
    </lineage>
</organism>
<evidence type="ECO:0000313" key="1">
    <source>
        <dbReference type="EMBL" id="KZT70792.1"/>
    </source>
</evidence>